<dbReference type="EMBL" id="MLFT02000005">
    <property type="protein sequence ID" value="PHT48531.1"/>
    <property type="molecule type" value="Genomic_DNA"/>
</dbReference>
<dbReference type="Proteomes" id="UP000224567">
    <property type="component" value="Unassembled WGS sequence"/>
</dbReference>
<dbReference type="PANTHER" id="PTHR33463">
    <property type="entry name" value="NB-ARC DOMAIN-CONTAINING PROTEIN-RELATED"/>
    <property type="match status" value="1"/>
</dbReference>
<keyword evidence="7" id="KW-1185">Reference proteome</keyword>
<dbReference type="GO" id="GO:0043531">
    <property type="term" value="F:ADP binding"/>
    <property type="evidence" value="ECO:0007669"/>
    <property type="project" value="InterPro"/>
</dbReference>
<evidence type="ECO:0000313" key="6">
    <source>
        <dbReference type="EMBL" id="PHT48531.1"/>
    </source>
</evidence>
<dbReference type="Gene3D" id="3.80.10.10">
    <property type="entry name" value="Ribonuclease Inhibitor"/>
    <property type="match status" value="1"/>
</dbReference>
<feature type="domain" description="NB-ARC" evidence="5">
    <location>
        <begin position="1"/>
        <end position="118"/>
    </location>
</feature>
<dbReference type="PANTHER" id="PTHR33463:SF218">
    <property type="entry name" value="DISEASE RESISTANCE PROTEIN RPS2-LIKE"/>
    <property type="match status" value="1"/>
</dbReference>
<dbReference type="SUPFAM" id="SSF52540">
    <property type="entry name" value="P-loop containing nucleoside triphosphate hydrolases"/>
    <property type="match status" value="1"/>
</dbReference>
<name>A0A2G2WTL8_CAPBA</name>
<comment type="caution">
    <text evidence="6">The sequence shown here is derived from an EMBL/GenBank/DDBJ whole genome shotgun (WGS) entry which is preliminary data.</text>
</comment>
<dbReference type="InterPro" id="IPR002182">
    <property type="entry name" value="NB-ARC"/>
</dbReference>
<dbReference type="GO" id="GO:0006952">
    <property type="term" value="P:defense response"/>
    <property type="evidence" value="ECO:0007669"/>
    <property type="project" value="UniProtKB-KW"/>
</dbReference>
<reference evidence="6 7" key="1">
    <citation type="journal article" date="2017" name="Genome Biol.">
        <title>New reference genome sequences of hot pepper reveal the massive evolution of plant disease-resistance genes by retroduplication.</title>
        <authorList>
            <person name="Kim S."/>
            <person name="Park J."/>
            <person name="Yeom S.I."/>
            <person name="Kim Y.M."/>
            <person name="Seo E."/>
            <person name="Kim K.T."/>
            <person name="Kim M.S."/>
            <person name="Lee J.M."/>
            <person name="Cheong K."/>
            <person name="Shin H.S."/>
            <person name="Kim S.B."/>
            <person name="Han K."/>
            <person name="Lee J."/>
            <person name="Park M."/>
            <person name="Lee H.A."/>
            <person name="Lee H.Y."/>
            <person name="Lee Y."/>
            <person name="Oh S."/>
            <person name="Lee J.H."/>
            <person name="Choi E."/>
            <person name="Choi E."/>
            <person name="Lee S.E."/>
            <person name="Jeon J."/>
            <person name="Kim H."/>
            <person name="Choi G."/>
            <person name="Song H."/>
            <person name="Lee J."/>
            <person name="Lee S.C."/>
            <person name="Kwon J.K."/>
            <person name="Lee H.Y."/>
            <person name="Koo N."/>
            <person name="Hong Y."/>
            <person name="Kim R.W."/>
            <person name="Kang W.H."/>
            <person name="Huh J.H."/>
            <person name="Kang B.C."/>
            <person name="Yang T.J."/>
            <person name="Lee Y.H."/>
            <person name="Bennetzen J.L."/>
            <person name="Choi D."/>
        </authorList>
    </citation>
    <scope>NUCLEOTIDE SEQUENCE [LARGE SCALE GENOMIC DNA]</scope>
    <source>
        <strain evidence="7">cv. PBC81</strain>
    </source>
</reference>
<dbReference type="Gene3D" id="3.40.50.300">
    <property type="entry name" value="P-loop containing nucleotide triphosphate hydrolases"/>
    <property type="match status" value="1"/>
</dbReference>
<evidence type="ECO:0000313" key="7">
    <source>
        <dbReference type="Proteomes" id="UP000224567"/>
    </source>
</evidence>
<gene>
    <name evidence="6" type="ORF">CQW23_12739</name>
</gene>
<protein>
    <recommendedName>
        <fullName evidence="5">NB-ARC domain-containing protein</fullName>
    </recommendedName>
</protein>
<reference evidence="7" key="2">
    <citation type="journal article" date="2017" name="J. Anim. Genet.">
        <title>Multiple reference genome sequences of hot pepper reveal the massive evolution of plant disease resistance genes by retroduplication.</title>
        <authorList>
            <person name="Kim S."/>
            <person name="Park J."/>
            <person name="Yeom S.-I."/>
            <person name="Kim Y.-M."/>
            <person name="Seo E."/>
            <person name="Kim K.-T."/>
            <person name="Kim M.-S."/>
            <person name="Lee J.M."/>
            <person name="Cheong K."/>
            <person name="Shin H.-S."/>
            <person name="Kim S.-B."/>
            <person name="Han K."/>
            <person name="Lee J."/>
            <person name="Park M."/>
            <person name="Lee H.-A."/>
            <person name="Lee H.-Y."/>
            <person name="Lee Y."/>
            <person name="Oh S."/>
            <person name="Lee J.H."/>
            <person name="Choi E."/>
            <person name="Choi E."/>
            <person name="Lee S.E."/>
            <person name="Jeon J."/>
            <person name="Kim H."/>
            <person name="Choi G."/>
            <person name="Song H."/>
            <person name="Lee J."/>
            <person name="Lee S.-C."/>
            <person name="Kwon J.-K."/>
            <person name="Lee H.-Y."/>
            <person name="Koo N."/>
            <person name="Hong Y."/>
            <person name="Kim R.W."/>
            <person name="Kang W.-H."/>
            <person name="Huh J.H."/>
            <person name="Kang B.-C."/>
            <person name="Yang T.-J."/>
            <person name="Lee Y.-H."/>
            <person name="Bennetzen J.L."/>
            <person name="Choi D."/>
        </authorList>
    </citation>
    <scope>NUCLEOTIDE SEQUENCE [LARGE SCALE GENOMIC DNA]</scope>
    <source>
        <strain evidence="7">cv. PBC81</strain>
    </source>
</reference>
<evidence type="ECO:0000259" key="5">
    <source>
        <dbReference type="Pfam" id="PF00931"/>
    </source>
</evidence>
<dbReference type="GO" id="GO:0005524">
    <property type="term" value="F:ATP binding"/>
    <property type="evidence" value="ECO:0007669"/>
    <property type="project" value="UniProtKB-KW"/>
</dbReference>
<proteinExistence type="inferred from homology"/>
<dbReference type="OrthoDB" id="1749200at2759"/>
<dbReference type="Gene3D" id="1.10.8.430">
    <property type="entry name" value="Helical domain of apoptotic protease-activating factors"/>
    <property type="match status" value="1"/>
</dbReference>
<evidence type="ECO:0000256" key="3">
    <source>
        <dbReference type="ARBA" id="ARBA00022821"/>
    </source>
</evidence>
<dbReference type="Pfam" id="PF00931">
    <property type="entry name" value="NB-ARC"/>
    <property type="match status" value="1"/>
</dbReference>
<evidence type="ECO:0000256" key="1">
    <source>
        <dbReference type="ARBA" id="ARBA00008894"/>
    </source>
</evidence>
<evidence type="ECO:0000256" key="4">
    <source>
        <dbReference type="ARBA" id="ARBA00022840"/>
    </source>
</evidence>
<keyword evidence="2" id="KW-0433">Leucine-rich repeat</keyword>
<organism evidence="6 7">
    <name type="scientific">Capsicum baccatum</name>
    <name type="common">Peruvian pepper</name>
    <dbReference type="NCBI Taxonomy" id="33114"/>
    <lineage>
        <taxon>Eukaryota</taxon>
        <taxon>Viridiplantae</taxon>
        <taxon>Streptophyta</taxon>
        <taxon>Embryophyta</taxon>
        <taxon>Tracheophyta</taxon>
        <taxon>Spermatophyta</taxon>
        <taxon>Magnoliopsida</taxon>
        <taxon>eudicotyledons</taxon>
        <taxon>Gunneridae</taxon>
        <taxon>Pentapetalae</taxon>
        <taxon>asterids</taxon>
        <taxon>lamiids</taxon>
        <taxon>Solanales</taxon>
        <taxon>Solanaceae</taxon>
        <taxon>Solanoideae</taxon>
        <taxon>Capsiceae</taxon>
        <taxon>Capsicum</taxon>
    </lineage>
</organism>
<dbReference type="InterPro" id="IPR042197">
    <property type="entry name" value="Apaf_helical"/>
</dbReference>
<dbReference type="SUPFAM" id="SSF52058">
    <property type="entry name" value="L domain-like"/>
    <property type="match status" value="1"/>
</dbReference>
<keyword evidence="4" id="KW-0067">ATP-binding</keyword>
<dbReference type="AlphaFoldDB" id="A0A2G2WTL8"/>
<keyword evidence="3" id="KW-0611">Plant defense</keyword>
<dbReference type="InterPro" id="IPR050905">
    <property type="entry name" value="Plant_NBS-LRR"/>
</dbReference>
<keyword evidence="4" id="KW-0547">Nucleotide-binding</keyword>
<dbReference type="PRINTS" id="PR00364">
    <property type="entry name" value="DISEASERSIST"/>
</dbReference>
<comment type="similarity">
    <text evidence="1">Belongs to the disease resistance NB-LRR family.</text>
</comment>
<evidence type="ECO:0000256" key="2">
    <source>
        <dbReference type="ARBA" id="ARBA00022614"/>
    </source>
</evidence>
<dbReference type="InterPro" id="IPR027417">
    <property type="entry name" value="P-loop_NTPase"/>
</dbReference>
<accession>A0A2G2WTL8</accession>
<sequence>MIWVRVPKPIDIRKVQAQIASRLNLKVDNEGSVESIASIICDRLKEEKSFFFILDNVWDGINLDDVGVPQPIVPSRSKVIIATHSLEVCRQMRTEIEVNVTTLKEDESWQLFLKSAGDSAKLEHIQPWARDIAKECGGLPLAIVIIGTSMRGKTKNVDCLKMHDVVRDVAIWIANSSRNEHKSIIQIGIGLTTISHIKVSVFVKTISFIRNEIECLPNCFTKCPETTSLLLQDNEFLEEIPYEFFLAFPALRVLNLSGTGIGALPSSIDSLCQLRALILQSCHWLKELPPIGNLCNLKVLDCDHTMLHCLPEGLDKFTNLRLLNLPAYHLKSIGKRSFLKLSNIEMLNMLESKRYNTKYLVRDITFILLRAHLKGSLLGPTSFDELSSLHNLTTLFIRLDNSSIFNRYHT</sequence>
<dbReference type="InterPro" id="IPR032675">
    <property type="entry name" value="LRR_dom_sf"/>
</dbReference>